<proteinExistence type="predicted"/>
<sequence length="486" mass="53302">MAMNKNQIIILLSILFISLAIGLYFVGFQEGLKNAGPDVKVNGYLKTSKGGDVIVNGTNVTIKRLTESGIVAQTEPDIKLDGDGFPKLDGSGKVTYDPQKYLLDENLQMQKGSDGVPIYNPNYGNKGKDVTVGSYLRDDQGNLVSAKGNITIKKLNSKGIVIKTDPDIQLDKFGYALLNSSSKVMYNPQVYLLDNAGQIQLDSNGKPKYNPTYKFTSNPSEKYDVDNVDVTYHPSEKQIISETGSGDLRNNDIYVLKPEIIKTRAADSTAYQNALAELADSQSSTEPDLKKKEDNIKIKRDAVSKASAKLDLDNQIIEQSNKDFLAYQAAISSGDNNAIDKAIATLTANQNYIKIARSNVQGDINYYNPASFRFGTSSTYVPNYEDSVYLSRTTGQSTIGEILNPAYMLGGMCDYYKNQPTQLEAACQKLDKNTCASTSCCVLLGGAKCVSGTEQGPTVKSNFSDIYVRNRDYYYYQGKCYGNCPP</sequence>
<protein>
    <submittedName>
        <fullName evidence="2">Uncharacterized protein</fullName>
    </submittedName>
</protein>
<dbReference type="EMBL" id="MN740407">
    <property type="protein sequence ID" value="QHU05109.1"/>
    <property type="molecule type" value="Genomic_DNA"/>
</dbReference>
<accession>A0A6C0JHP8</accession>
<feature type="transmembrane region" description="Helical" evidence="1">
    <location>
        <begin position="7"/>
        <end position="27"/>
    </location>
</feature>
<reference evidence="2" key="1">
    <citation type="journal article" date="2020" name="Nature">
        <title>Giant virus diversity and host interactions through global metagenomics.</title>
        <authorList>
            <person name="Schulz F."/>
            <person name="Roux S."/>
            <person name="Paez-Espino D."/>
            <person name="Jungbluth S."/>
            <person name="Walsh D.A."/>
            <person name="Denef V.J."/>
            <person name="McMahon K.D."/>
            <person name="Konstantinidis K.T."/>
            <person name="Eloe-Fadrosh E.A."/>
            <person name="Kyrpides N.C."/>
            <person name="Woyke T."/>
        </authorList>
    </citation>
    <scope>NUCLEOTIDE SEQUENCE</scope>
    <source>
        <strain evidence="2">GVMAG-M-3300027708-5</strain>
    </source>
</reference>
<organism evidence="2">
    <name type="scientific">viral metagenome</name>
    <dbReference type="NCBI Taxonomy" id="1070528"/>
    <lineage>
        <taxon>unclassified sequences</taxon>
        <taxon>metagenomes</taxon>
        <taxon>organismal metagenomes</taxon>
    </lineage>
</organism>
<name>A0A6C0JHP8_9ZZZZ</name>
<evidence type="ECO:0000256" key="1">
    <source>
        <dbReference type="SAM" id="Phobius"/>
    </source>
</evidence>
<dbReference type="AlphaFoldDB" id="A0A6C0JHP8"/>
<keyword evidence="1" id="KW-0472">Membrane</keyword>
<keyword evidence="1" id="KW-1133">Transmembrane helix</keyword>
<evidence type="ECO:0000313" key="2">
    <source>
        <dbReference type="EMBL" id="QHU05109.1"/>
    </source>
</evidence>
<keyword evidence="1" id="KW-0812">Transmembrane</keyword>